<dbReference type="RefSeq" id="WP_211467889.1">
    <property type="nucleotide sequence ID" value="NZ_JAGSXH010000035.1"/>
</dbReference>
<dbReference type="SUPFAM" id="SSF52540">
    <property type="entry name" value="P-loop containing nucleoside triphosphate hydrolases"/>
    <property type="match status" value="1"/>
</dbReference>
<feature type="compositionally biased region" description="Low complexity" evidence="1">
    <location>
        <begin position="554"/>
        <end position="565"/>
    </location>
</feature>
<comment type="caution">
    <text evidence="3">The sequence shown here is derived from an EMBL/GenBank/DDBJ whole genome shotgun (WGS) entry which is preliminary data.</text>
</comment>
<keyword evidence="4" id="KW-1185">Reference proteome</keyword>
<dbReference type="AlphaFoldDB" id="A0A8J8BC71"/>
<protein>
    <submittedName>
        <fullName evidence="3">ATP-binding protein</fullName>
    </submittedName>
</protein>
<reference evidence="3" key="1">
    <citation type="submission" date="2021-04" db="EMBL/GenBank/DDBJ databases">
        <title>Genome based classification of Actinospica acidithermotolerans sp. nov., an actinobacterium isolated from an Indonesian hot spring.</title>
        <authorList>
            <person name="Kusuma A.B."/>
            <person name="Putra K.E."/>
            <person name="Nafisah S."/>
            <person name="Loh J."/>
            <person name="Nouioui I."/>
            <person name="Goodfellow M."/>
        </authorList>
    </citation>
    <scope>NUCLEOTIDE SEQUENCE</scope>
    <source>
        <strain evidence="3">DSM 45618</strain>
    </source>
</reference>
<evidence type="ECO:0000313" key="3">
    <source>
        <dbReference type="EMBL" id="MBS2963833.1"/>
    </source>
</evidence>
<organism evidence="3 4">
    <name type="scientific">Actinocrinis puniceicyclus</name>
    <dbReference type="NCBI Taxonomy" id="977794"/>
    <lineage>
        <taxon>Bacteria</taxon>
        <taxon>Bacillati</taxon>
        <taxon>Actinomycetota</taxon>
        <taxon>Actinomycetes</taxon>
        <taxon>Catenulisporales</taxon>
        <taxon>Actinospicaceae</taxon>
        <taxon>Actinocrinis</taxon>
    </lineage>
</organism>
<sequence length="968" mass="105594">MNNTPIPACWSRVEIQVATQVDVGGLEFGDAAADAVFDAVHQSVPLGRLDKTRRDDPERVDQTEVLRDLCQPIASNEPHLRFITGKAGSGKSHLVRWLRTHIPDNPAWHVVYIEKRNTPLRRVIEQILAGIDTQAANELRHSLAQTASRLPTVREAMLALLNQLHQIIEYDETPVIDDLSGADLQFMRRQVARLIGELPFKQRLSIPGGPIERITKLAMSGIDPDFDISEDDLQISASDLEVGLGSFEDSSKELQRLVSSLVSTLSMRRATAAIINYHLTRAKAEIFTGRSADLLSVFEEVRRELALQGKELFLFIEDLVLLHGIDTQLAQALTLPARADLCPIRAVIAVTSGHLERYTTFAERGVQYTMDVDRASLEIDDLRAFVGRYLNAGRVGRKDLAAAAKSGEPIPNRCPKCVHVDRCHATFGVTSEGHGLFPFNAEAVDNLVELASPQGFDPRNILRQVIRSPLEVAEDELRRRGAFPSARFAATLAPTRLVVPVELRNAIASRSASADQEISLRAFYARTPPRLDDSLRAIAETLGVPLTDLGANDAAPEPATATARTPRARPNEIDQWAAGEFLAGGLARTIRTWILRALGARMQASPCGLNVRALSSEVKVGMISVTFSNIVIPKAGGGGAATPAGPTLRFEQNDADATLFKGILSAASGNLAGPDGGAWFLHMQKRLAEFEAELITAAQAHADEGLIEALNILGVMSTVDGTEATTAAEALAVLVQPKRPADLNPVITQLLQGSDALRVQALTELRDRLTQRKGNGAPSVFDAAAVLNALLPAVRLNELSATVGDPTPLEPGMRAFRDRHRALAGQAWDAVQRLLDRLRRYIADDEDFAATADELDKFVSHAHTAGALPQRDSRARYDDLRRKATPDAFKTHRRLLKLAAAGPAPARLWELKRDPSADLNALLDYWQQCDQLLTAYQPDTGNQPSGEEVYDRERLQTALKALADSLEG</sequence>
<keyword evidence="3" id="KW-0547">Nucleotide-binding</keyword>
<dbReference type="EMBL" id="JAGSXH010000035">
    <property type="protein sequence ID" value="MBS2963833.1"/>
    <property type="molecule type" value="Genomic_DNA"/>
</dbReference>
<dbReference type="InterPro" id="IPR041664">
    <property type="entry name" value="AAA_16"/>
</dbReference>
<dbReference type="GO" id="GO:0005524">
    <property type="term" value="F:ATP binding"/>
    <property type="evidence" value="ECO:0007669"/>
    <property type="project" value="UniProtKB-KW"/>
</dbReference>
<evidence type="ECO:0000313" key="4">
    <source>
        <dbReference type="Proteomes" id="UP000677913"/>
    </source>
</evidence>
<gene>
    <name evidence="3" type="ORF">KGA66_12300</name>
</gene>
<dbReference type="InterPro" id="IPR027417">
    <property type="entry name" value="P-loop_NTPase"/>
</dbReference>
<accession>A0A8J8BC71</accession>
<name>A0A8J8BC71_9ACTN</name>
<evidence type="ECO:0000259" key="2">
    <source>
        <dbReference type="Pfam" id="PF13191"/>
    </source>
</evidence>
<evidence type="ECO:0000256" key="1">
    <source>
        <dbReference type="SAM" id="MobiDB-lite"/>
    </source>
</evidence>
<keyword evidence="3" id="KW-0067">ATP-binding</keyword>
<feature type="domain" description="Orc1-like AAA ATPase" evidence="2">
    <location>
        <begin position="59"/>
        <end position="188"/>
    </location>
</feature>
<proteinExistence type="predicted"/>
<feature type="region of interest" description="Disordered" evidence="1">
    <location>
        <begin position="549"/>
        <end position="568"/>
    </location>
</feature>
<dbReference type="Pfam" id="PF13191">
    <property type="entry name" value="AAA_16"/>
    <property type="match status" value="1"/>
</dbReference>
<dbReference type="Proteomes" id="UP000677913">
    <property type="component" value="Unassembled WGS sequence"/>
</dbReference>
<dbReference type="NCBIfam" id="NF041065">
    <property type="entry name" value="DpdH"/>
    <property type="match status" value="1"/>
</dbReference>
<dbReference type="Gene3D" id="3.40.50.300">
    <property type="entry name" value="P-loop containing nucleotide triphosphate hydrolases"/>
    <property type="match status" value="1"/>
</dbReference>